<evidence type="ECO:0000313" key="4">
    <source>
        <dbReference type="Proteomes" id="UP001154078"/>
    </source>
</evidence>
<feature type="region of interest" description="Disordered" evidence="1">
    <location>
        <begin position="277"/>
        <end position="298"/>
    </location>
</feature>
<evidence type="ECO:0000313" key="3">
    <source>
        <dbReference type="EMBL" id="CAH0552173.1"/>
    </source>
</evidence>
<evidence type="ECO:0000259" key="2">
    <source>
        <dbReference type="Pfam" id="PF10545"/>
    </source>
</evidence>
<sequence>MKMEWTNKLVLEFVELYSREPVIWNPEHPRHKDRGALVESWQRIHNALSVKHPVKDLKRKKESLMAIFRKQTRRQEEDKNYKSPWFAFKSMNEFLSGIYQPKFNHTLVNFIKQDVNMTDEETSYKEQTEEEITENFGEEDLSRYVLKMNNFSAKHPNDPLEIIKTRSNNLCDDNSTKSDKDECCEDEDEDLSRYVLKMDNFSSKQQNPSTATANDPLEMSKTHSNNLCDENSTKTDKDECCLFAELLASKLRKLDEEYRDVVMHEIDNLVFKARMQQRMQPAPQIRSSNIGEKRSPNS</sequence>
<name>A0A9P0FDW1_BRAAE</name>
<feature type="domain" description="MADF" evidence="2">
    <location>
        <begin position="13"/>
        <end position="92"/>
    </location>
</feature>
<proteinExistence type="predicted"/>
<evidence type="ECO:0000256" key="1">
    <source>
        <dbReference type="SAM" id="MobiDB-lite"/>
    </source>
</evidence>
<dbReference type="PANTHER" id="PTHR21505">
    <property type="entry name" value="MADF DOMAIN-CONTAINING PROTEIN-RELATED"/>
    <property type="match status" value="1"/>
</dbReference>
<feature type="compositionally biased region" description="Polar residues" evidence="1">
    <location>
        <begin position="200"/>
        <end position="213"/>
    </location>
</feature>
<feature type="region of interest" description="Disordered" evidence="1">
    <location>
        <begin position="199"/>
        <end position="219"/>
    </location>
</feature>
<gene>
    <name evidence="3" type="ORF">MELIAE_LOCUS4608</name>
</gene>
<accession>A0A9P0FDW1</accession>
<dbReference type="AlphaFoldDB" id="A0A9P0FDW1"/>
<organism evidence="3 4">
    <name type="scientific">Brassicogethes aeneus</name>
    <name type="common">Rape pollen beetle</name>
    <name type="synonym">Meligethes aeneus</name>
    <dbReference type="NCBI Taxonomy" id="1431903"/>
    <lineage>
        <taxon>Eukaryota</taxon>
        <taxon>Metazoa</taxon>
        <taxon>Ecdysozoa</taxon>
        <taxon>Arthropoda</taxon>
        <taxon>Hexapoda</taxon>
        <taxon>Insecta</taxon>
        <taxon>Pterygota</taxon>
        <taxon>Neoptera</taxon>
        <taxon>Endopterygota</taxon>
        <taxon>Coleoptera</taxon>
        <taxon>Polyphaga</taxon>
        <taxon>Cucujiformia</taxon>
        <taxon>Nitidulidae</taxon>
        <taxon>Meligethinae</taxon>
        <taxon>Brassicogethes</taxon>
    </lineage>
</organism>
<protein>
    <recommendedName>
        <fullName evidence="2">MADF domain-containing protein</fullName>
    </recommendedName>
</protein>
<dbReference type="Pfam" id="PF10545">
    <property type="entry name" value="MADF_DNA_bdg"/>
    <property type="match status" value="1"/>
</dbReference>
<dbReference type="InterPro" id="IPR006578">
    <property type="entry name" value="MADF-dom"/>
</dbReference>
<dbReference type="SMART" id="SM00595">
    <property type="entry name" value="MADF"/>
    <property type="match status" value="1"/>
</dbReference>
<reference evidence="3" key="1">
    <citation type="submission" date="2021-12" db="EMBL/GenBank/DDBJ databases">
        <authorList>
            <person name="King R."/>
        </authorList>
    </citation>
    <scope>NUCLEOTIDE SEQUENCE</scope>
</reference>
<keyword evidence="4" id="KW-1185">Reference proteome</keyword>
<dbReference type="Proteomes" id="UP001154078">
    <property type="component" value="Chromosome 2"/>
</dbReference>
<dbReference type="EMBL" id="OV121133">
    <property type="protein sequence ID" value="CAH0552173.1"/>
    <property type="molecule type" value="Genomic_DNA"/>
</dbReference>
<dbReference type="OrthoDB" id="6784437at2759"/>
<dbReference type="PANTHER" id="PTHR21505:SF12">
    <property type="entry name" value="MADF DOMAIN-CONTAINING PROTEIN-RELATED"/>
    <property type="match status" value="1"/>
</dbReference>